<organism evidence="2 3">
    <name type="scientific">Diaporthe helianthi</name>
    <dbReference type="NCBI Taxonomy" id="158607"/>
    <lineage>
        <taxon>Eukaryota</taxon>
        <taxon>Fungi</taxon>
        <taxon>Dikarya</taxon>
        <taxon>Ascomycota</taxon>
        <taxon>Pezizomycotina</taxon>
        <taxon>Sordariomycetes</taxon>
        <taxon>Sordariomycetidae</taxon>
        <taxon>Diaporthales</taxon>
        <taxon>Diaporthaceae</taxon>
        <taxon>Diaporthe</taxon>
    </lineage>
</organism>
<proteinExistence type="predicted"/>
<dbReference type="InParanoid" id="A0A2P5I3W5"/>
<reference evidence="2" key="1">
    <citation type="submission" date="2017-09" db="EMBL/GenBank/DDBJ databases">
        <title>Polyketide synthases of a Diaporthe helianthi virulent isolate.</title>
        <authorList>
            <person name="Baroncelli R."/>
        </authorList>
    </citation>
    <scope>NUCLEOTIDE SEQUENCE [LARGE SCALE GENOMIC DNA]</scope>
    <source>
        <strain evidence="2">7/96</strain>
    </source>
</reference>
<gene>
    <name evidence="2" type="ORF">DHEL01_v204410</name>
</gene>
<evidence type="ECO:0000259" key="1">
    <source>
        <dbReference type="Pfam" id="PF06985"/>
    </source>
</evidence>
<dbReference type="InterPro" id="IPR010730">
    <property type="entry name" value="HET"/>
</dbReference>
<dbReference type="PANTHER" id="PTHR33112:SF10">
    <property type="entry name" value="TOL"/>
    <property type="match status" value="1"/>
</dbReference>
<sequence length="454" mass="51123">MAQVYSHSLCNISADWGDDSNGLFFERKGSFEAPCALHMRWSLASLTEPWQAECVLSLPPDGGLCHIVHSRGWSENVMESPLNQRGWVLQERHLAPRILHFTPEGVSWECEANIAWERAPMGFSGDKHAYDCGLYDLAFTLRMMRRLRLREPDGAVDWPKLVADYTRCSLTKQSDRLVAVAGVAKVLAHTVKDQYVAGIWSKALPEALSWFAYGKRDRMYSPATSYFTPTFSWAAAEGKVGFLDLPSSWKTPHNTSATFVQHRENPHSSSTDTTVRAEVSGQRLTDDVFGPITKPEVEVRMQGILRSCRRVPLQMVPNDHKGAFISWACPSADTEDPAISSCFEEGTAFAVLYDRAAEEDAQLDSVMYYYTIISCDSYKGPEPGDFSDYSDSKGILLKSVVSDMGRFERVGYIFHERLRGDKGGLGNICRRLGNEHDLPAWYDEARDRHTFYIL</sequence>
<protein>
    <submittedName>
        <fullName evidence="2">Heterokaryon incompatibility protein</fullName>
    </submittedName>
</protein>
<dbReference type="AlphaFoldDB" id="A0A2P5I3W5"/>
<evidence type="ECO:0000313" key="2">
    <source>
        <dbReference type="EMBL" id="POS77188.1"/>
    </source>
</evidence>
<feature type="domain" description="Heterokaryon incompatibility" evidence="1">
    <location>
        <begin position="1"/>
        <end position="91"/>
    </location>
</feature>
<keyword evidence="3" id="KW-1185">Reference proteome</keyword>
<dbReference type="STRING" id="158607.A0A2P5I3W5"/>
<comment type="caution">
    <text evidence="2">The sequence shown here is derived from an EMBL/GenBank/DDBJ whole genome shotgun (WGS) entry which is preliminary data.</text>
</comment>
<dbReference type="Pfam" id="PF06985">
    <property type="entry name" value="HET"/>
    <property type="match status" value="1"/>
</dbReference>
<dbReference type="EMBL" id="MAVT02000292">
    <property type="protein sequence ID" value="POS77188.1"/>
    <property type="molecule type" value="Genomic_DNA"/>
</dbReference>
<dbReference type="PANTHER" id="PTHR33112">
    <property type="entry name" value="DOMAIN PROTEIN, PUTATIVE-RELATED"/>
    <property type="match status" value="1"/>
</dbReference>
<evidence type="ECO:0000313" key="3">
    <source>
        <dbReference type="Proteomes" id="UP000094444"/>
    </source>
</evidence>
<dbReference type="Proteomes" id="UP000094444">
    <property type="component" value="Unassembled WGS sequence"/>
</dbReference>
<accession>A0A2P5I3W5</accession>
<name>A0A2P5I3W5_DIAHE</name>
<dbReference type="OrthoDB" id="5362512at2759"/>